<evidence type="ECO:0000313" key="4">
    <source>
        <dbReference type="Proteomes" id="UP000180166"/>
    </source>
</evidence>
<evidence type="ECO:0000313" key="2">
    <source>
        <dbReference type="EMBL" id="GAP32752.1"/>
    </source>
</evidence>
<dbReference type="KEGG" id="nsr:NS506_02246"/>
<evidence type="ECO:0000313" key="3">
    <source>
        <dbReference type="Proteomes" id="UP000037179"/>
    </source>
</evidence>
<name>A0ABC9Z596_9NOCA</name>
<dbReference type="Proteomes" id="UP000180166">
    <property type="component" value="Chromosome"/>
</dbReference>
<reference evidence="3" key="1">
    <citation type="submission" date="2015-07" db="EMBL/GenBank/DDBJ databases">
        <title>Nocardia seriolae U-1 whole genome shotgun sequence.</title>
        <authorList>
            <person name="Imajoh M."/>
            <person name="Fukumoto Y."/>
            <person name="Sukeda M."/>
            <person name="Yamane J."/>
            <person name="Yamasaki K."/>
            <person name="Shimizu M."/>
            <person name="Ohnishi K."/>
            <person name="Oshima S."/>
        </authorList>
    </citation>
    <scope>NUCLEOTIDE SEQUENCE [LARGE SCALE GENOMIC DNA]</scope>
    <source>
        <strain evidence="3">U-1</strain>
    </source>
</reference>
<accession>A0ABC9Z596</accession>
<reference evidence="2 3" key="2">
    <citation type="journal article" date="2016" name="Genome Announc.">
        <title>Draft Genome Sequence of Erythromycin- and Oxytetracycline-Sensitive Nocardia seriolae Strain U-1 (NBRC 110359).</title>
        <authorList>
            <person name="Imajoh M."/>
            <person name="Sukeda M."/>
            <person name="Shimizu M."/>
            <person name="Yamane J."/>
            <person name="Ohnishi K."/>
            <person name="Oshima S."/>
        </authorList>
    </citation>
    <scope>NUCLEOTIDE SEQUENCE [LARGE SCALE GENOMIC DNA]</scope>
    <source>
        <strain evidence="2 3">U-1</strain>
    </source>
</reference>
<dbReference type="AlphaFoldDB" id="A0ABC9Z596"/>
<dbReference type="EMBL" id="CP017839">
    <property type="protein sequence ID" value="APA96312.1"/>
    <property type="molecule type" value="Genomic_DNA"/>
</dbReference>
<evidence type="ECO:0000313" key="1">
    <source>
        <dbReference type="EMBL" id="APA96312.1"/>
    </source>
</evidence>
<dbReference type="EMBL" id="BBYQ01000178">
    <property type="protein sequence ID" value="GAP32752.1"/>
    <property type="molecule type" value="Genomic_DNA"/>
</dbReference>
<keyword evidence="3" id="KW-1185">Reference proteome</keyword>
<reference evidence="1 4" key="3">
    <citation type="submission" date="2016-10" db="EMBL/GenBank/DDBJ databases">
        <title>Genome sequence of Nocardia seriolae strain EM150506, isolated from Anguila japonica.</title>
        <authorList>
            <person name="Han H.-J."/>
        </authorList>
    </citation>
    <scope>NUCLEOTIDE SEQUENCE [LARGE SCALE GENOMIC DNA]</scope>
    <source>
        <strain evidence="1 4">EM150506</strain>
    </source>
</reference>
<gene>
    <name evidence="1" type="ORF">NS506_02246</name>
    <name evidence="2" type="ORF">NSK11_contig00178-0002</name>
</gene>
<proteinExistence type="predicted"/>
<sequence>MTPYDIPASAGPFAASRQSFDALVADLESTRTARYSHDALEDLITGRGRELLRQLLQDHLDLRADREETALAAAREAGRLPAGRRRLERGHTRALATVVGTVTVRRCA</sequence>
<dbReference type="Proteomes" id="UP000037179">
    <property type="component" value="Unassembled WGS sequence"/>
</dbReference>
<protein>
    <submittedName>
        <fullName evidence="2">Uncharacterized protein</fullName>
    </submittedName>
</protein>
<organism evidence="2 3">
    <name type="scientific">Nocardia seriolae</name>
    <dbReference type="NCBI Taxonomy" id="37332"/>
    <lineage>
        <taxon>Bacteria</taxon>
        <taxon>Bacillati</taxon>
        <taxon>Actinomycetota</taxon>
        <taxon>Actinomycetes</taxon>
        <taxon>Mycobacteriales</taxon>
        <taxon>Nocardiaceae</taxon>
        <taxon>Nocardia</taxon>
    </lineage>
</organism>